<protein>
    <recommendedName>
        <fullName evidence="5">CENP-V/GFA domain-containing protein</fullName>
    </recommendedName>
</protein>
<dbReference type="Proteomes" id="UP000319257">
    <property type="component" value="Unassembled WGS sequence"/>
</dbReference>
<organism evidence="6 7">
    <name type="scientific">Thyridium curvatum</name>
    <dbReference type="NCBI Taxonomy" id="1093900"/>
    <lineage>
        <taxon>Eukaryota</taxon>
        <taxon>Fungi</taxon>
        <taxon>Dikarya</taxon>
        <taxon>Ascomycota</taxon>
        <taxon>Pezizomycotina</taxon>
        <taxon>Sordariomycetes</taxon>
        <taxon>Sordariomycetidae</taxon>
        <taxon>Thyridiales</taxon>
        <taxon>Thyridiaceae</taxon>
        <taxon>Thyridium</taxon>
    </lineage>
</organism>
<dbReference type="PANTHER" id="PTHR33337">
    <property type="entry name" value="GFA DOMAIN-CONTAINING PROTEIN"/>
    <property type="match status" value="1"/>
</dbReference>
<evidence type="ECO:0000256" key="4">
    <source>
        <dbReference type="ARBA" id="ARBA00023239"/>
    </source>
</evidence>
<keyword evidence="2" id="KW-0479">Metal-binding</keyword>
<dbReference type="GeneID" id="41977833"/>
<dbReference type="GO" id="GO:0046872">
    <property type="term" value="F:metal ion binding"/>
    <property type="evidence" value="ECO:0007669"/>
    <property type="project" value="UniProtKB-KW"/>
</dbReference>
<keyword evidence="7" id="KW-1185">Reference proteome</keyword>
<proteinExistence type="inferred from homology"/>
<keyword evidence="4" id="KW-0456">Lyase</keyword>
<comment type="similarity">
    <text evidence="1">Belongs to the Gfa family.</text>
</comment>
<dbReference type="InterPro" id="IPR006913">
    <property type="entry name" value="CENP-V/GFA"/>
</dbReference>
<feature type="domain" description="CENP-V/GFA" evidence="5">
    <location>
        <begin position="7"/>
        <end position="128"/>
    </location>
</feature>
<gene>
    <name evidence="6" type="ORF">E0L32_010386</name>
</gene>
<dbReference type="Gene3D" id="3.90.1590.10">
    <property type="entry name" value="glutathione-dependent formaldehyde- activating enzyme (gfa)"/>
    <property type="match status" value="1"/>
</dbReference>
<dbReference type="PROSITE" id="PS51891">
    <property type="entry name" value="CENP_V_GFA"/>
    <property type="match status" value="1"/>
</dbReference>
<dbReference type="InParanoid" id="A0A507ASP6"/>
<evidence type="ECO:0000313" key="7">
    <source>
        <dbReference type="Proteomes" id="UP000319257"/>
    </source>
</evidence>
<comment type="caution">
    <text evidence="6">The sequence shown here is derived from an EMBL/GenBank/DDBJ whole genome shotgun (WGS) entry which is preliminary data.</text>
</comment>
<dbReference type="PANTHER" id="PTHR33337:SF30">
    <property type="entry name" value="DUF636 DOMAIN PROTEIN (AFU_ORTHOLOGUE AFUA_1G03180)"/>
    <property type="match status" value="1"/>
</dbReference>
<evidence type="ECO:0000259" key="5">
    <source>
        <dbReference type="PROSITE" id="PS51891"/>
    </source>
</evidence>
<evidence type="ECO:0000256" key="3">
    <source>
        <dbReference type="ARBA" id="ARBA00022833"/>
    </source>
</evidence>
<evidence type="ECO:0000256" key="2">
    <source>
        <dbReference type="ARBA" id="ARBA00022723"/>
    </source>
</evidence>
<dbReference type="AlphaFoldDB" id="A0A507ASP6"/>
<dbReference type="RefSeq" id="XP_030989642.1">
    <property type="nucleotide sequence ID" value="XM_031132999.1"/>
</dbReference>
<reference evidence="6 7" key="1">
    <citation type="submission" date="2019-06" db="EMBL/GenBank/DDBJ databases">
        <title>Draft genome sequence of the filamentous fungus Phialemoniopsis curvata isolated from diesel fuel.</title>
        <authorList>
            <person name="Varaljay V.A."/>
            <person name="Lyon W.J."/>
            <person name="Crouch A.L."/>
            <person name="Drake C.E."/>
            <person name="Hollomon J.M."/>
            <person name="Nadeau L.J."/>
            <person name="Nunn H.S."/>
            <person name="Stevenson B.S."/>
            <person name="Bojanowski C.L."/>
            <person name="Crookes-Goodson W.J."/>
        </authorList>
    </citation>
    <scope>NUCLEOTIDE SEQUENCE [LARGE SCALE GENOMIC DNA]</scope>
    <source>
        <strain evidence="6 7">D216</strain>
    </source>
</reference>
<name>A0A507ASP6_9PEZI</name>
<dbReference type="EMBL" id="SKBQ01000083">
    <property type="protein sequence ID" value="TPX07931.1"/>
    <property type="molecule type" value="Genomic_DNA"/>
</dbReference>
<evidence type="ECO:0000256" key="1">
    <source>
        <dbReference type="ARBA" id="ARBA00005495"/>
    </source>
</evidence>
<dbReference type="GO" id="GO:0016846">
    <property type="term" value="F:carbon-sulfur lyase activity"/>
    <property type="evidence" value="ECO:0007669"/>
    <property type="project" value="InterPro"/>
</dbReference>
<dbReference type="InterPro" id="IPR011057">
    <property type="entry name" value="Mss4-like_sf"/>
</dbReference>
<accession>A0A507ASP6</accession>
<dbReference type="SUPFAM" id="SSF51316">
    <property type="entry name" value="Mss4-like"/>
    <property type="match status" value="1"/>
</dbReference>
<dbReference type="OrthoDB" id="2212170at2759"/>
<dbReference type="Pfam" id="PF04828">
    <property type="entry name" value="GFA"/>
    <property type="match status" value="1"/>
</dbReference>
<keyword evidence="3" id="KW-0862">Zinc</keyword>
<sequence length="132" mass="14648">MEEPVIYYGSCLCGGITYTLTGEPEQVVACYCSHCQKNAGSKYQIFAKYPSSSIDIEDPSDSMRYYTITKGTESGLPKEKHFCGNCGCTLWTVPWKHGGDIKLVRTSLIENGLAHFKPKAEIHKGQWTSDAL</sequence>
<evidence type="ECO:0000313" key="6">
    <source>
        <dbReference type="EMBL" id="TPX07931.1"/>
    </source>
</evidence>